<accession>A0A6A6TXL9</accession>
<dbReference type="SUPFAM" id="SSF52047">
    <property type="entry name" value="RNI-like"/>
    <property type="match status" value="1"/>
</dbReference>
<feature type="region of interest" description="Disordered" evidence="1">
    <location>
        <begin position="490"/>
        <end position="515"/>
    </location>
</feature>
<gene>
    <name evidence="2" type="ORF">BT63DRAFT_418633</name>
</gene>
<dbReference type="AlphaFoldDB" id="A0A6A6TXL9"/>
<reference evidence="2" key="1">
    <citation type="journal article" date="2020" name="Stud. Mycol.">
        <title>101 Dothideomycetes genomes: a test case for predicting lifestyles and emergence of pathogens.</title>
        <authorList>
            <person name="Haridas S."/>
            <person name="Albert R."/>
            <person name="Binder M."/>
            <person name="Bloem J."/>
            <person name="Labutti K."/>
            <person name="Salamov A."/>
            <person name="Andreopoulos B."/>
            <person name="Baker S."/>
            <person name="Barry K."/>
            <person name="Bills G."/>
            <person name="Bluhm B."/>
            <person name="Cannon C."/>
            <person name="Castanera R."/>
            <person name="Culley D."/>
            <person name="Daum C."/>
            <person name="Ezra D."/>
            <person name="Gonzalez J."/>
            <person name="Henrissat B."/>
            <person name="Kuo A."/>
            <person name="Liang C."/>
            <person name="Lipzen A."/>
            <person name="Lutzoni F."/>
            <person name="Magnuson J."/>
            <person name="Mondo S."/>
            <person name="Nolan M."/>
            <person name="Ohm R."/>
            <person name="Pangilinan J."/>
            <person name="Park H.-J."/>
            <person name="Ramirez L."/>
            <person name="Alfaro M."/>
            <person name="Sun H."/>
            <person name="Tritt A."/>
            <person name="Yoshinaga Y."/>
            <person name="Zwiers L.-H."/>
            <person name="Turgeon B."/>
            <person name="Goodwin S."/>
            <person name="Spatafora J."/>
            <person name="Crous P."/>
            <person name="Grigoriev I."/>
        </authorList>
    </citation>
    <scope>NUCLEOTIDE SEQUENCE</scope>
    <source>
        <strain evidence="2">CBS 115976</strain>
    </source>
</reference>
<evidence type="ECO:0000313" key="3">
    <source>
        <dbReference type="Proteomes" id="UP000799302"/>
    </source>
</evidence>
<evidence type="ECO:0000256" key="1">
    <source>
        <dbReference type="SAM" id="MobiDB-lite"/>
    </source>
</evidence>
<proteinExistence type="predicted"/>
<evidence type="ECO:0008006" key="4">
    <source>
        <dbReference type="Google" id="ProtNLM"/>
    </source>
</evidence>
<dbReference type="Gene3D" id="3.80.10.10">
    <property type="entry name" value="Ribonuclease Inhibitor"/>
    <property type="match status" value="1"/>
</dbReference>
<keyword evidence="3" id="KW-1185">Reference proteome</keyword>
<dbReference type="OrthoDB" id="5279008at2759"/>
<dbReference type="InterPro" id="IPR032675">
    <property type="entry name" value="LRR_dom_sf"/>
</dbReference>
<sequence length="547" mass="61925">MVSDTQTLPIIGSPTRNLAEFPIELLLNISGNLTTIDLGNLRRSCKTIERKLFHYFALEFFSIRQIFIHPDSVQNLLDISQHAELSKYVKTVIVGNEWMEPNFILVNTRGPAYEAVQRWKWGLQTGACLETLQLAFEALQQLKTIQIRDFVSNRLRPRERTSFRGYYIKTLEKILYRDVLPYSPSSDGIPSKMLYVAAKAKVNLEAFEVITRHGLSAFDTSMETLVPQTHRQTFTATLSHLKKAMLCLKASHAGPEDLGIQTFLEQVPNMQHLRLNFEGAQQYHMPTNGNANSCLMMLKKTSVSLPHLQKLELGKIVYAGVPLFIEVLGKFNTIEHLSLYRLKWSSTDTWKEFLEALPKALPNLKSFEANECLQPKKAAWKLSSDVKVTKIADQVVDGSARYYLHPLSQQIRLSVSDIKPAENSFVAELSNRFIAFDSAFFNDHGLPLDHNGHLAHNTFAIDASADSGDPFAQSKNLWMLSESGPAYYDSEFSEGFDSEDEDEEDDDDDDEGDFDAAAAYEMFHAGMMDDDFDDDMDMEEAEMLARG</sequence>
<dbReference type="EMBL" id="MU004244">
    <property type="protein sequence ID" value="KAF2663723.1"/>
    <property type="molecule type" value="Genomic_DNA"/>
</dbReference>
<dbReference type="Proteomes" id="UP000799302">
    <property type="component" value="Unassembled WGS sequence"/>
</dbReference>
<evidence type="ECO:0000313" key="2">
    <source>
        <dbReference type="EMBL" id="KAF2663723.1"/>
    </source>
</evidence>
<organism evidence="2 3">
    <name type="scientific">Microthyrium microscopicum</name>
    <dbReference type="NCBI Taxonomy" id="703497"/>
    <lineage>
        <taxon>Eukaryota</taxon>
        <taxon>Fungi</taxon>
        <taxon>Dikarya</taxon>
        <taxon>Ascomycota</taxon>
        <taxon>Pezizomycotina</taxon>
        <taxon>Dothideomycetes</taxon>
        <taxon>Dothideomycetes incertae sedis</taxon>
        <taxon>Microthyriales</taxon>
        <taxon>Microthyriaceae</taxon>
        <taxon>Microthyrium</taxon>
    </lineage>
</organism>
<feature type="compositionally biased region" description="Acidic residues" evidence="1">
    <location>
        <begin position="491"/>
        <end position="514"/>
    </location>
</feature>
<name>A0A6A6TXL9_9PEZI</name>
<protein>
    <recommendedName>
        <fullName evidence="4">F-box domain-containing protein</fullName>
    </recommendedName>
</protein>